<dbReference type="KEGG" id="falb:HYN59_00640"/>
<dbReference type="Proteomes" id="UP000244929">
    <property type="component" value="Chromosome"/>
</dbReference>
<gene>
    <name evidence="1" type="ORF">HYN59_00640</name>
</gene>
<sequence>MSRQQIKQGWQVIRKYCTAGLAQKIENASLDSDPFLSAQDSDVATLKTLVIQKDDQNKDMYAVCYTWPSTNQIICTDVTVTAVGDDVKISFVELNGY</sequence>
<accession>A0A2S1QTX7</accession>
<keyword evidence="2" id="KW-1185">Reference proteome</keyword>
<reference evidence="1 2" key="1">
    <citation type="submission" date="2018-04" db="EMBL/GenBank/DDBJ databases">
        <title>Genome sequencing of Flavobacterium sp. HYN0059.</title>
        <authorList>
            <person name="Yi H."/>
            <person name="Baek C."/>
        </authorList>
    </citation>
    <scope>NUCLEOTIDE SEQUENCE [LARGE SCALE GENOMIC DNA]</scope>
    <source>
        <strain evidence="1 2">HYN0059</strain>
    </source>
</reference>
<organism evidence="1 2">
    <name type="scientific">Flavobacterium album</name>
    <dbReference type="NCBI Taxonomy" id="2175091"/>
    <lineage>
        <taxon>Bacteria</taxon>
        <taxon>Pseudomonadati</taxon>
        <taxon>Bacteroidota</taxon>
        <taxon>Flavobacteriia</taxon>
        <taxon>Flavobacteriales</taxon>
        <taxon>Flavobacteriaceae</taxon>
        <taxon>Flavobacterium</taxon>
    </lineage>
</organism>
<dbReference type="EMBL" id="CP029186">
    <property type="protein sequence ID" value="AWH83711.1"/>
    <property type="molecule type" value="Genomic_DNA"/>
</dbReference>
<name>A0A2S1QTX7_9FLAO</name>
<evidence type="ECO:0000313" key="1">
    <source>
        <dbReference type="EMBL" id="AWH83711.1"/>
    </source>
</evidence>
<dbReference type="Gene3D" id="3.10.450.50">
    <property type="match status" value="1"/>
</dbReference>
<proteinExistence type="predicted"/>
<protein>
    <submittedName>
        <fullName evidence="1">Uncharacterized protein</fullName>
    </submittedName>
</protein>
<evidence type="ECO:0000313" key="2">
    <source>
        <dbReference type="Proteomes" id="UP000244929"/>
    </source>
</evidence>
<dbReference type="AlphaFoldDB" id="A0A2S1QTX7"/>